<dbReference type="Proteomes" id="UP000502641">
    <property type="component" value="Chromosome"/>
</dbReference>
<dbReference type="PROSITE" id="PS50943">
    <property type="entry name" value="HTH_CROC1"/>
    <property type="match status" value="1"/>
</dbReference>
<dbReference type="InterPro" id="IPR001387">
    <property type="entry name" value="Cro/C1-type_HTH"/>
</dbReference>
<proteinExistence type="predicted"/>
<dbReference type="CDD" id="cd00093">
    <property type="entry name" value="HTH_XRE"/>
    <property type="match status" value="1"/>
</dbReference>
<dbReference type="PANTHER" id="PTHR43236">
    <property type="entry name" value="ANTITOXIN HIGA1"/>
    <property type="match status" value="1"/>
</dbReference>
<dbReference type="EMBL" id="CP053189">
    <property type="protein sequence ID" value="QJS13213.1"/>
    <property type="molecule type" value="Genomic_DNA"/>
</dbReference>
<dbReference type="KEGG" id="sarg:HKX69_30005"/>
<dbReference type="SUPFAM" id="SSF47413">
    <property type="entry name" value="lambda repressor-like DNA-binding domains"/>
    <property type="match status" value="1"/>
</dbReference>
<evidence type="ECO:0000313" key="2">
    <source>
        <dbReference type="EMBL" id="QJS13213.1"/>
    </source>
</evidence>
<feature type="domain" description="HTH cro/C1-type" evidence="1">
    <location>
        <begin position="10"/>
        <end position="64"/>
    </location>
</feature>
<accession>A0A6M4PT94</accession>
<keyword evidence="3" id="KW-1185">Reference proteome</keyword>
<evidence type="ECO:0000313" key="3">
    <source>
        <dbReference type="Proteomes" id="UP000502641"/>
    </source>
</evidence>
<reference evidence="2 3" key="1">
    <citation type="submission" date="2020-05" db="EMBL/GenBank/DDBJ databases">
        <authorList>
            <person name="Li K."/>
        </authorList>
    </citation>
    <scope>NUCLEOTIDE SEQUENCE [LARGE SCALE GENOMIC DNA]</scope>
    <source>
        <strain evidence="3">jing01</strain>
    </source>
</reference>
<dbReference type="Pfam" id="PF13560">
    <property type="entry name" value="HTH_31"/>
    <property type="match status" value="1"/>
</dbReference>
<gene>
    <name evidence="2" type="ORF">HKX69_30005</name>
</gene>
<dbReference type="InterPro" id="IPR052345">
    <property type="entry name" value="Rad_response_metalloprotease"/>
</dbReference>
<dbReference type="InterPro" id="IPR010982">
    <property type="entry name" value="Lambda_DNA-bd_dom_sf"/>
</dbReference>
<organism evidence="2 3">
    <name type="scientific">Streptomyces argyrophylli</name>
    <dbReference type="NCBI Taxonomy" id="2726118"/>
    <lineage>
        <taxon>Bacteria</taxon>
        <taxon>Bacillati</taxon>
        <taxon>Actinomycetota</taxon>
        <taxon>Actinomycetes</taxon>
        <taxon>Kitasatosporales</taxon>
        <taxon>Streptomycetaceae</taxon>
        <taxon>Streptomyces</taxon>
    </lineage>
</organism>
<evidence type="ECO:0000259" key="1">
    <source>
        <dbReference type="PROSITE" id="PS50943"/>
    </source>
</evidence>
<dbReference type="GO" id="GO:0003677">
    <property type="term" value="F:DNA binding"/>
    <property type="evidence" value="ECO:0007669"/>
    <property type="project" value="InterPro"/>
</dbReference>
<dbReference type="AlphaFoldDB" id="A0A6M4PT94"/>
<name>A0A6M4PT94_9ACTN</name>
<sequence length="73" mass="7666">MARTFSGPRLRAARHAAGLTAEQVADAVGRSPWAVWRWERGVAQPGIGTADQLADVVGVSLPDLLADDRSAVA</sequence>
<dbReference type="PANTHER" id="PTHR43236:SF1">
    <property type="entry name" value="BLL7220 PROTEIN"/>
    <property type="match status" value="1"/>
</dbReference>
<dbReference type="SMART" id="SM00530">
    <property type="entry name" value="HTH_XRE"/>
    <property type="match status" value="1"/>
</dbReference>
<dbReference type="Gene3D" id="1.10.260.40">
    <property type="entry name" value="lambda repressor-like DNA-binding domains"/>
    <property type="match status" value="1"/>
</dbReference>
<protein>
    <submittedName>
        <fullName evidence="2">Helix-turn-helix transcriptional regulator</fullName>
    </submittedName>
</protein>
<dbReference type="RefSeq" id="WP_171158545.1">
    <property type="nucleotide sequence ID" value="NZ_CP053189.1"/>
</dbReference>